<keyword evidence="2" id="KW-0378">Hydrolase</keyword>
<evidence type="ECO:0000256" key="1">
    <source>
        <dbReference type="ARBA" id="ARBA00008324"/>
    </source>
</evidence>
<dbReference type="Pfam" id="PF03061">
    <property type="entry name" value="4HBT"/>
    <property type="match status" value="1"/>
</dbReference>
<feature type="domain" description="Thioesterase" evidence="3">
    <location>
        <begin position="87"/>
        <end position="166"/>
    </location>
</feature>
<dbReference type="KEGG" id="rsi:Runsl_1656"/>
<reference evidence="4 5" key="2">
    <citation type="journal article" date="2012" name="Stand. Genomic Sci.">
        <title>Complete genome sequence of the aquatic bacterium Runella slithyformis type strain (LSU 4(T)).</title>
        <authorList>
            <person name="Copeland A."/>
            <person name="Zhang X."/>
            <person name="Misra M."/>
            <person name="Lapidus A."/>
            <person name="Nolan M."/>
            <person name="Lucas S."/>
            <person name="Deshpande S."/>
            <person name="Cheng J.F."/>
            <person name="Tapia R."/>
            <person name="Goodwin L.A."/>
            <person name="Pitluck S."/>
            <person name="Liolios K."/>
            <person name="Pagani I."/>
            <person name="Ivanova N."/>
            <person name="Mikhailova N."/>
            <person name="Pati A."/>
            <person name="Chen A."/>
            <person name="Palaniappan K."/>
            <person name="Land M."/>
            <person name="Hauser L."/>
            <person name="Pan C."/>
            <person name="Jeffries C.D."/>
            <person name="Detter J.C."/>
            <person name="Brambilla E.M."/>
            <person name="Rohde M."/>
            <person name="Djao O.D."/>
            <person name="Goker M."/>
            <person name="Sikorski J."/>
            <person name="Tindall B.J."/>
            <person name="Woyke T."/>
            <person name="Bristow J."/>
            <person name="Eisen J.A."/>
            <person name="Markowitz V."/>
            <person name="Hugenholtz P."/>
            <person name="Kyrpides N.C."/>
            <person name="Klenk H.P."/>
            <person name="Mavromatis K."/>
        </authorList>
    </citation>
    <scope>NUCLEOTIDE SEQUENCE [LARGE SCALE GENOMIC DNA]</scope>
    <source>
        <strain evidence="5">ATCC 29530 / DSM 19594 / LMG 11500 / NCIMB 11436 / LSU 4</strain>
    </source>
</reference>
<dbReference type="GO" id="GO:0061522">
    <property type="term" value="F:1,4-dihydroxy-2-naphthoyl-CoA thioesterase activity"/>
    <property type="evidence" value="ECO:0007669"/>
    <property type="project" value="TreeGrafter"/>
</dbReference>
<accession>A0A7U3ZIY0</accession>
<dbReference type="PANTHER" id="PTHR43240:SF5">
    <property type="entry name" value="1,4-DIHYDROXY-2-NAPHTHOYL-COA THIOESTERASE 1"/>
    <property type="match status" value="1"/>
</dbReference>
<organism evidence="4 5">
    <name type="scientific">Runella slithyformis (strain ATCC 29530 / DSM 19594 / LMG 11500 / NCIMB 11436 / LSU 4)</name>
    <dbReference type="NCBI Taxonomy" id="761193"/>
    <lineage>
        <taxon>Bacteria</taxon>
        <taxon>Pseudomonadati</taxon>
        <taxon>Bacteroidota</taxon>
        <taxon>Cytophagia</taxon>
        <taxon>Cytophagales</taxon>
        <taxon>Spirosomataceae</taxon>
        <taxon>Runella</taxon>
    </lineage>
</organism>
<reference evidence="5" key="1">
    <citation type="submission" date="2011-06" db="EMBL/GenBank/DDBJ databases">
        <title>The complete genome of chromosome of Runella slithyformis DSM 19594.</title>
        <authorList>
            <consortium name="US DOE Joint Genome Institute (JGI-PGF)"/>
            <person name="Lucas S."/>
            <person name="Han J."/>
            <person name="Lapidus A."/>
            <person name="Bruce D."/>
            <person name="Goodwin L."/>
            <person name="Pitluck S."/>
            <person name="Peters L."/>
            <person name="Kyrpides N."/>
            <person name="Mavromatis K."/>
            <person name="Ivanova N."/>
            <person name="Ovchinnikova G."/>
            <person name="Zhang X."/>
            <person name="Misra M."/>
            <person name="Detter J.C."/>
            <person name="Tapia R."/>
            <person name="Han C."/>
            <person name="Land M."/>
            <person name="Hauser L."/>
            <person name="Markowitz V."/>
            <person name="Cheng J.-F."/>
            <person name="Hugenholtz P."/>
            <person name="Woyke T."/>
            <person name="Wu D."/>
            <person name="Tindall B."/>
            <person name="Faehrich R."/>
            <person name="Brambilla E."/>
            <person name="Klenk H.-P."/>
            <person name="Eisen J.A."/>
        </authorList>
    </citation>
    <scope>NUCLEOTIDE SEQUENCE [LARGE SCALE GENOMIC DNA]</scope>
    <source>
        <strain evidence="5">ATCC 29530 / DSM 19594 / LMG 11500 / NCIMB 11436 / LSU 4</strain>
    </source>
</reference>
<gene>
    <name evidence="4" type="ordered locus">Runsl_1656</name>
</gene>
<dbReference type="GO" id="GO:0005829">
    <property type="term" value="C:cytosol"/>
    <property type="evidence" value="ECO:0007669"/>
    <property type="project" value="TreeGrafter"/>
</dbReference>
<dbReference type="Proteomes" id="UP000000493">
    <property type="component" value="Chromosome"/>
</dbReference>
<dbReference type="CDD" id="cd03443">
    <property type="entry name" value="PaaI_thioesterase"/>
    <property type="match status" value="1"/>
</dbReference>
<dbReference type="Gene3D" id="3.10.129.10">
    <property type="entry name" value="Hotdog Thioesterase"/>
    <property type="match status" value="1"/>
</dbReference>
<keyword evidence="5" id="KW-1185">Reference proteome</keyword>
<proteinExistence type="inferred from homology"/>
<dbReference type="SUPFAM" id="SSF54637">
    <property type="entry name" value="Thioesterase/thiol ester dehydrase-isomerase"/>
    <property type="match status" value="1"/>
</dbReference>
<evidence type="ECO:0000313" key="5">
    <source>
        <dbReference type="Proteomes" id="UP000000493"/>
    </source>
</evidence>
<dbReference type="AlphaFoldDB" id="A0A7U3ZIY0"/>
<dbReference type="InterPro" id="IPR003736">
    <property type="entry name" value="PAAI_dom"/>
</dbReference>
<dbReference type="PANTHER" id="PTHR43240">
    <property type="entry name" value="1,4-DIHYDROXY-2-NAPHTHOYL-COA THIOESTERASE 1"/>
    <property type="match status" value="1"/>
</dbReference>
<evidence type="ECO:0000313" key="4">
    <source>
        <dbReference type="EMBL" id="AEI48081.1"/>
    </source>
</evidence>
<dbReference type="InterPro" id="IPR029069">
    <property type="entry name" value="HotDog_dom_sf"/>
</dbReference>
<evidence type="ECO:0000259" key="3">
    <source>
        <dbReference type="Pfam" id="PF03061"/>
    </source>
</evidence>
<dbReference type="NCBIfam" id="TIGR00369">
    <property type="entry name" value="unchar_dom_1"/>
    <property type="match status" value="1"/>
</dbReference>
<comment type="similarity">
    <text evidence="1">Belongs to the thioesterase PaaI family.</text>
</comment>
<sequence length="177" mass="20024">MNVRRVFAVLGKNISYQAFYNQTKSFFLTLFTKIPLFPMFNKNITLEHIQQWDKNTIANHLGIEYLEIGEDYLTARMPVDRRTHQPFGLLHGGASVVLAETLGSLSSFLLLPDITKQQAVGLDINANHIRGVKSGWVYGKSTPIHIGRTTHVWEIKITNEEGKLVCISRLTMAIITL</sequence>
<evidence type="ECO:0000256" key="2">
    <source>
        <dbReference type="ARBA" id="ARBA00022801"/>
    </source>
</evidence>
<protein>
    <submittedName>
        <fullName evidence="4">Phenylacetic acid degradation-related protein</fullName>
    </submittedName>
</protein>
<name>A0A7U3ZIY0_RUNSL</name>
<dbReference type="EMBL" id="CP002859">
    <property type="protein sequence ID" value="AEI48081.1"/>
    <property type="molecule type" value="Genomic_DNA"/>
</dbReference>
<dbReference type="InterPro" id="IPR006683">
    <property type="entry name" value="Thioestr_dom"/>
</dbReference>